<dbReference type="Gramene" id="OE9A019537T1">
    <property type="protein sequence ID" value="OE9A019537C1"/>
    <property type="gene ID" value="OE9A019537"/>
</dbReference>
<evidence type="ECO:0000256" key="1">
    <source>
        <dbReference type="SAM" id="Phobius"/>
    </source>
</evidence>
<keyword evidence="1" id="KW-0812">Transmembrane</keyword>
<evidence type="ECO:0008006" key="4">
    <source>
        <dbReference type="Google" id="ProtNLM"/>
    </source>
</evidence>
<keyword evidence="1" id="KW-1133">Transmembrane helix</keyword>
<gene>
    <name evidence="2" type="ORF">OLEA9_A019537</name>
</gene>
<name>A0A8S0THE3_OLEEU</name>
<dbReference type="AlphaFoldDB" id="A0A8S0THE3"/>
<dbReference type="Proteomes" id="UP000594638">
    <property type="component" value="Unassembled WGS sequence"/>
</dbReference>
<proteinExistence type="predicted"/>
<evidence type="ECO:0000313" key="2">
    <source>
        <dbReference type="EMBL" id="CAA3005123.1"/>
    </source>
</evidence>
<comment type="caution">
    <text evidence="2">The sequence shown here is derived from an EMBL/GenBank/DDBJ whole genome shotgun (WGS) entry which is preliminary data.</text>
</comment>
<evidence type="ECO:0000313" key="3">
    <source>
        <dbReference type="Proteomes" id="UP000594638"/>
    </source>
</evidence>
<keyword evidence="3" id="KW-1185">Reference proteome</keyword>
<reference evidence="2 3" key="1">
    <citation type="submission" date="2019-12" db="EMBL/GenBank/DDBJ databases">
        <authorList>
            <person name="Alioto T."/>
            <person name="Alioto T."/>
            <person name="Gomez Garrido J."/>
        </authorList>
    </citation>
    <scope>NUCLEOTIDE SEQUENCE [LARGE SCALE GENOMIC DNA]</scope>
</reference>
<feature type="transmembrane region" description="Helical" evidence="1">
    <location>
        <begin position="42"/>
        <end position="66"/>
    </location>
</feature>
<protein>
    <recommendedName>
        <fullName evidence="4">Transmembrane protein</fullName>
    </recommendedName>
</protein>
<accession>A0A8S0THE3</accession>
<dbReference type="EMBL" id="CACTIH010007242">
    <property type="protein sequence ID" value="CAA3005123.1"/>
    <property type="molecule type" value="Genomic_DNA"/>
</dbReference>
<sequence>MPPLLWLATYCEGEDEFGEEFPRIEATSKVTYACRDGGGVTVGVIVVVTLMVVAMGGVVGGCWLCVRCFGMVEWGMGAIGIE</sequence>
<keyword evidence="1" id="KW-0472">Membrane</keyword>
<organism evidence="2 3">
    <name type="scientific">Olea europaea subsp. europaea</name>
    <dbReference type="NCBI Taxonomy" id="158383"/>
    <lineage>
        <taxon>Eukaryota</taxon>
        <taxon>Viridiplantae</taxon>
        <taxon>Streptophyta</taxon>
        <taxon>Embryophyta</taxon>
        <taxon>Tracheophyta</taxon>
        <taxon>Spermatophyta</taxon>
        <taxon>Magnoliopsida</taxon>
        <taxon>eudicotyledons</taxon>
        <taxon>Gunneridae</taxon>
        <taxon>Pentapetalae</taxon>
        <taxon>asterids</taxon>
        <taxon>lamiids</taxon>
        <taxon>Lamiales</taxon>
        <taxon>Oleaceae</taxon>
        <taxon>Oleeae</taxon>
        <taxon>Olea</taxon>
    </lineage>
</organism>